<dbReference type="GO" id="GO:0016020">
    <property type="term" value="C:membrane"/>
    <property type="evidence" value="ECO:0007669"/>
    <property type="project" value="UniProtKB-SubCell"/>
</dbReference>
<comment type="caution">
    <text evidence="17">The sequence shown here is derived from an EMBL/GenBank/DDBJ whole genome shotgun (WGS) entry which is preliminary data.</text>
</comment>
<keyword evidence="10 14" id="KW-1133">Transmembrane helix</keyword>
<dbReference type="PANTHER" id="PTHR45977">
    <property type="entry name" value="TARGET OF ERK KINASE MPK-1"/>
    <property type="match status" value="1"/>
</dbReference>
<feature type="compositionally biased region" description="Polar residues" evidence="13">
    <location>
        <begin position="577"/>
        <end position="590"/>
    </location>
</feature>
<dbReference type="InterPro" id="IPR003137">
    <property type="entry name" value="PA_domain"/>
</dbReference>
<evidence type="ECO:0000256" key="13">
    <source>
        <dbReference type="SAM" id="MobiDB-lite"/>
    </source>
</evidence>
<dbReference type="InterPro" id="IPR001841">
    <property type="entry name" value="Znf_RING"/>
</dbReference>
<feature type="region of interest" description="Disordered" evidence="13">
    <location>
        <begin position="541"/>
        <end position="614"/>
    </location>
</feature>
<feature type="compositionally biased region" description="Low complexity" evidence="13">
    <location>
        <begin position="556"/>
        <end position="565"/>
    </location>
</feature>
<evidence type="ECO:0000256" key="4">
    <source>
        <dbReference type="ARBA" id="ARBA00022679"/>
    </source>
</evidence>
<dbReference type="CDD" id="cd16454">
    <property type="entry name" value="RING-H2_PA-TM-RING"/>
    <property type="match status" value="1"/>
</dbReference>
<dbReference type="EC" id="2.3.2.27" evidence="3"/>
<dbReference type="PANTHER" id="PTHR45977:SF4">
    <property type="entry name" value="RING-TYPE DOMAIN-CONTAINING PROTEIN"/>
    <property type="match status" value="1"/>
</dbReference>
<dbReference type="GO" id="GO:0006511">
    <property type="term" value="P:ubiquitin-dependent protein catabolic process"/>
    <property type="evidence" value="ECO:0007669"/>
    <property type="project" value="TreeGrafter"/>
</dbReference>
<evidence type="ECO:0000313" key="17">
    <source>
        <dbReference type="EMBL" id="ORZ14439.1"/>
    </source>
</evidence>
<feature type="compositionally biased region" description="Pro residues" evidence="13">
    <location>
        <begin position="544"/>
        <end position="555"/>
    </location>
</feature>
<evidence type="ECO:0000256" key="12">
    <source>
        <dbReference type="PROSITE-ProRule" id="PRU00175"/>
    </source>
</evidence>
<evidence type="ECO:0000256" key="3">
    <source>
        <dbReference type="ARBA" id="ARBA00012483"/>
    </source>
</evidence>
<dbReference type="GeneID" id="33566257"/>
<keyword evidence="5 14" id="KW-0812">Transmembrane</keyword>
<sequence>MASSQTRLCRRLLLLPLLSLFLTILPSTQAGIFGASVARLNYDRITVRNQPSSIGQADSIAGGGHLAAGIILKTGDIPEDGLSGVLFDMGFACTPDFDPSNTLPSSDFYGLPRIALIQRGGPNTNDACTFRTKILHAQANNSIAAIIYNGPSTTAINSATAALENGESPLEIPGVLISHEDGLMLKNLLQQTQNSGTVDFFNRVRISMKLEDKIPVIWEFVLIVVVVMLAISLTVSAVLHCRLYALRQRIRMDALARGADVLPNGTIRMRKVTLDKATLDGLPVRIYRQPRSSSIAAVSSPTGAAATQEGQSKTLTAATLSRSISNGGSISGQSVRSQRAVAAATALNASTHSLSNPASTPTPVNGVEGISDDTCAVCIDEFVEGEEIRMLPCHHEFHCECIDPWLIRKSSTCPLCKYDCLPRTEEEIEGRGEDANIVIPNDRLMEFIMGPDWVAAQTLRGHNGSSRVDRIGHFFGVIWDRLRGRPPRPPPRATIPSPASALASPRQQQALYSTAPNRMVQLDENGQVPLQLITPRGISAIPTLVPPSPSQPSSPMPVSESSTTPVPAPEPTAPVRTQESVEQQAISSVVLNIPAAQEPGSGFSSPQQPTSKEP</sequence>
<dbReference type="SMART" id="SM00184">
    <property type="entry name" value="RING"/>
    <property type="match status" value="1"/>
</dbReference>
<dbReference type="InParanoid" id="A0A1Y2GLJ0"/>
<reference evidence="17 18" key="1">
    <citation type="submission" date="2016-07" db="EMBL/GenBank/DDBJ databases">
        <title>Pervasive Adenine N6-methylation of Active Genes in Fungi.</title>
        <authorList>
            <consortium name="DOE Joint Genome Institute"/>
            <person name="Mondo S.J."/>
            <person name="Dannebaum R.O."/>
            <person name="Kuo R.C."/>
            <person name="Labutti K."/>
            <person name="Haridas S."/>
            <person name="Kuo A."/>
            <person name="Salamov A."/>
            <person name="Ahrendt S.R."/>
            <person name="Lipzen A."/>
            <person name="Sullivan W."/>
            <person name="Andreopoulos W.B."/>
            <person name="Clum A."/>
            <person name="Lindquist E."/>
            <person name="Daum C."/>
            <person name="Ramamoorthy G.K."/>
            <person name="Gryganskyi A."/>
            <person name="Culley D."/>
            <person name="Magnuson J.K."/>
            <person name="James T.Y."/>
            <person name="O'Malley M.A."/>
            <person name="Stajich J.E."/>
            <person name="Spatafora J.W."/>
            <person name="Visel A."/>
            <person name="Grigoriev I.V."/>
        </authorList>
    </citation>
    <scope>NUCLEOTIDE SEQUENCE [LARGE SCALE GENOMIC DNA]</scope>
    <source>
        <strain evidence="17 18">NRRL 3116</strain>
    </source>
</reference>
<keyword evidence="8" id="KW-0833">Ubl conjugation pathway</keyword>
<evidence type="ECO:0000256" key="8">
    <source>
        <dbReference type="ARBA" id="ARBA00022786"/>
    </source>
</evidence>
<evidence type="ECO:0000256" key="15">
    <source>
        <dbReference type="SAM" id="SignalP"/>
    </source>
</evidence>
<evidence type="ECO:0000256" key="14">
    <source>
        <dbReference type="SAM" id="Phobius"/>
    </source>
</evidence>
<dbReference type="Proteomes" id="UP000193648">
    <property type="component" value="Unassembled WGS sequence"/>
</dbReference>
<keyword evidence="18" id="KW-1185">Reference proteome</keyword>
<evidence type="ECO:0000256" key="6">
    <source>
        <dbReference type="ARBA" id="ARBA00022723"/>
    </source>
</evidence>
<evidence type="ECO:0000256" key="11">
    <source>
        <dbReference type="ARBA" id="ARBA00023136"/>
    </source>
</evidence>
<keyword evidence="11 14" id="KW-0472">Membrane</keyword>
<dbReference type="OrthoDB" id="8062037at2759"/>
<dbReference type="PROSITE" id="PS50089">
    <property type="entry name" value="ZF_RING_2"/>
    <property type="match status" value="1"/>
</dbReference>
<feature type="domain" description="RING-type" evidence="16">
    <location>
        <begin position="375"/>
        <end position="417"/>
    </location>
</feature>
<feature type="signal peptide" evidence="15">
    <location>
        <begin position="1"/>
        <end position="30"/>
    </location>
</feature>
<evidence type="ECO:0000256" key="1">
    <source>
        <dbReference type="ARBA" id="ARBA00000900"/>
    </source>
</evidence>
<dbReference type="SUPFAM" id="SSF57850">
    <property type="entry name" value="RING/U-box"/>
    <property type="match status" value="1"/>
</dbReference>
<dbReference type="GO" id="GO:0061630">
    <property type="term" value="F:ubiquitin protein ligase activity"/>
    <property type="evidence" value="ECO:0007669"/>
    <property type="project" value="UniProtKB-EC"/>
</dbReference>
<dbReference type="Pfam" id="PF13639">
    <property type="entry name" value="zf-RING_2"/>
    <property type="match status" value="1"/>
</dbReference>
<feature type="compositionally biased region" description="Polar residues" evidence="13">
    <location>
        <begin position="602"/>
        <end position="614"/>
    </location>
</feature>
<dbReference type="GO" id="GO:0008270">
    <property type="term" value="F:zinc ion binding"/>
    <property type="evidence" value="ECO:0007669"/>
    <property type="project" value="UniProtKB-KW"/>
</dbReference>
<feature type="chain" id="PRO_5012440747" description="RING-type E3 ubiquitin transferase" evidence="15">
    <location>
        <begin position="31"/>
        <end position="614"/>
    </location>
</feature>
<comment type="catalytic activity">
    <reaction evidence="1">
        <text>S-ubiquitinyl-[E2 ubiquitin-conjugating enzyme]-L-cysteine + [acceptor protein]-L-lysine = [E2 ubiquitin-conjugating enzyme]-L-cysteine + N(6)-ubiquitinyl-[acceptor protein]-L-lysine.</text>
        <dbReference type="EC" id="2.3.2.27"/>
    </reaction>
</comment>
<keyword evidence="7 12" id="KW-0863">Zinc-finger</keyword>
<evidence type="ECO:0000256" key="2">
    <source>
        <dbReference type="ARBA" id="ARBA00004141"/>
    </source>
</evidence>
<keyword evidence="6" id="KW-0479">Metal-binding</keyword>
<dbReference type="Pfam" id="PF02225">
    <property type="entry name" value="PA"/>
    <property type="match status" value="1"/>
</dbReference>
<name>A0A1Y2GLJ0_9FUNG</name>
<keyword evidence="9" id="KW-0862">Zinc</keyword>
<dbReference type="InterPro" id="IPR046450">
    <property type="entry name" value="PA_dom_sf"/>
</dbReference>
<dbReference type="InterPro" id="IPR013083">
    <property type="entry name" value="Znf_RING/FYVE/PHD"/>
</dbReference>
<dbReference type="RefSeq" id="XP_021880917.1">
    <property type="nucleotide sequence ID" value="XM_022024413.1"/>
</dbReference>
<proteinExistence type="predicted"/>
<dbReference type="EMBL" id="MCFF01000021">
    <property type="protein sequence ID" value="ORZ14439.1"/>
    <property type="molecule type" value="Genomic_DNA"/>
</dbReference>
<feature type="transmembrane region" description="Helical" evidence="14">
    <location>
        <begin position="216"/>
        <end position="239"/>
    </location>
</feature>
<keyword evidence="4" id="KW-0808">Transferase</keyword>
<feature type="region of interest" description="Disordered" evidence="13">
    <location>
        <begin position="482"/>
        <end position="505"/>
    </location>
</feature>
<evidence type="ECO:0000256" key="7">
    <source>
        <dbReference type="ARBA" id="ARBA00022771"/>
    </source>
</evidence>
<dbReference type="AlphaFoldDB" id="A0A1Y2GLJ0"/>
<evidence type="ECO:0000259" key="16">
    <source>
        <dbReference type="PROSITE" id="PS50089"/>
    </source>
</evidence>
<dbReference type="SUPFAM" id="SSF52025">
    <property type="entry name" value="PA domain"/>
    <property type="match status" value="1"/>
</dbReference>
<dbReference type="STRING" id="64571.A0A1Y2GLJ0"/>
<evidence type="ECO:0000313" key="18">
    <source>
        <dbReference type="Proteomes" id="UP000193648"/>
    </source>
</evidence>
<gene>
    <name evidence="17" type="ORF">BCR41DRAFT_354880</name>
</gene>
<evidence type="ECO:0000256" key="9">
    <source>
        <dbReference type="ARBA" id="ARBA00022833"/>
    </source>
</evidence>
<evidence type="ECO:0000256" key="10">
    <source>
        <dbReference type="ARBA" id="ARBA00022989"/>
    </source>
</evidence>
<dbReference type="GO" id="GO:0016567">
    <property type="term" value="P:protein ubiquitination"/>
    <property type="evidence" value="ECO:0007669"/>
    <property type="project" value="TreeGrafter"/>
</dbReference>
<comment type="subcellular location">
    <subcellularLocation>
        <location evidence="2">Membrane</location>
        <topology evidence="2">Multi-pass membrane protein</topology>
    </subcellularLocation>
</comment>
<protein>
    <recommendedName>
        <fullName evidence="3">RING-type E3 ubiquitin transferase</fullName>
        <ecNumber evidence="3">2.3.2.27</ecNumber>
    </recommendedName>
</protein>
<dbReference type="Gene3D" id="3.30.40.10">
    <property type="entry name" value="Zinc/RING finger domain, C3HC4 (zinc finger)"/>
    <property type="match status" value="1"/>
</dbReference>
<evidence type="ECO:0000256" key="5">
    <source>
        <dbReference type="ARBA" id="ARBA00022692"/>
    </source>
</evidence>
<organism evidence="17 18">
    <name type="scientific">Lobosporangium transversale</name>
    <dbReference type="NCBI Taxonomy" id="64571"/>
    <lineage>
        <taxon>Eukaryota</taxon>
        <taxon>Fungi</taxon>
        <taxon>Fungi incertae sedis</taxon>
        <taxon>Mucoromycota</taxon>
        <taxon>Mortierellomycotina</taxon>
        <taxon>Mortierellomycetes</taxon>
        <taxon>Mortierellales</taxon>
        <taxon>Mortierellaceae</taxon>
        <taxon>Lobosporangium</taxon>
    </lineage>
</organism>
<dbReference type="Gene3D" id="3.50.30.30">
    <property type="match status" value="1"/>
</dbReference>
<keyword evidence="15" id="KW-0732">Signal</keyword>
<accession>A0A1Y2GLJ0</accession>